<dbReference type="Gene3D" id="3.40.190.10">
    <property type="entry name" value="Periplasmic binding protein-like II"/>
    <property type="match status" value="2"/>
</dbReference>
<dbReference type="InterPro" id="IPR004872">
    <property type="entry name" value="Lipoprotein_NlpA"/>
</dbReference>
<dbReference type="Proteomes" id="UP000275473">
    <property type="component" value="Unassembled WGS sequence"/>
</dbReference>
<evidence type="ECO:0000256" key="8">
    <source>
        <dbReference type="SAM" id="SignalP"/>
    </source>
</evidence>
<evidence type="ECO:0000256" key="1">
    <source>
        <dbReference type="ARBA" id="ARBA00004635"/>
    </source>
</evidence>
<comment type="similarity">
    <text evidence="6">Belongs to the nlpA lipoprotein family.</text>
</comment>
<dbReference type="PANTHER" id="PTHR30429:SF3">
    <property type="entry name" value="LIPOPROTEIN"/>
    <property type="match status" value="1"/>
</dbReference>
<keyword evidence="10" id="KW-1185">Reference proteome</keyword>
<keyword evidence="3" id="KW-0472">Membrane</keyword>
<sequence>MKKTILSFVTLLSALILLSACNSTSGEELETVTIGVTGADGPIWEVMKEKAEAEGINIELVEFSDYIQPNNALVNKEIDMNNFQHLAFLAPFMVENNISGIVPIGSTSTNPTALYSDKYQDISELPNGSLIGVSDDPANLGRGLKLLETEGLIEIDEAAGIYPTPDDIISNPKELEFHTMVSQQTARVLPDVAASLVNGGIAGQAGLTVEEALIYDDPNSEAARPYISVFAVRTEDKDKEAFKKITELYHEQDVYEAVKEDSNGVTTAVKVAAEDLQKTLDELMGNIKSQSN</sequence>
<dbReference type="RefSeq" id="WP_123165950.1">
    <property type="nucleotide sequence ID" value="NZ_RIAX01000009.1"/>
</dbReference>
<dbReference type="OrthoDB" id="9812878at2"/>
<dbReference type="EMBL" id="RIAX01000009">
    <property type="protein sequence ID" value="RNF38894.1"/>
    <property type="molecule type" value="Genomic_DNA"/>
</dbReference>
<keyword evidence="5 6" id="KW-0449">Lipoprotein</keyword>
<dbReference type="PANTHER" id="PTHR30429">
    <property type="entry name" value="D-METHIONINE-BINDING LIPOPROTEIN METQ"/>
    <property type="match status" value="1"/>
</dbReference>
<dbReference type="PROSITE" id="PS51257">
    <property type="entry name" value="PROKAR_LIPOPROTEIN"/>
    <property type="match status" value="1"/>
</dbReference>
<evidence type="ECO:0000313" key="9">
    <source>
        <dbReference type="EMBL" id="RNF38894.1"/>
    </source>
</evidence>
<feature type="lipid moiety-binding region" description="S-diacylglycerol cysteine" evidence="7">
    <location>
        <position position="21"/>
    </location>
</feature>
<comment type="subcellular location">
    <subcellularLocation>
        <location evidence="1">Membrane</location>
        <topology evidence="1">Lipid-anchor</topology>
    </subcellularLocation>
</comment>
<organism evidence="9 10">
    <name type="scientific">Planococcus salinus</name>
    <dbReference type="NCBI Taxonomy" id="1848460"/>
    <lineage>
        <taxon>Bacteria</taxon>
        <taxon>Bacillati</taxon>
        <taxon>Bacillota</taxon>
        <taxon>Bacilli</taxon>
        <taxon>Bacillales</taxon>
        <taxon>Caryophanaceae</taxon>
        <taxon>Planococcus</taxon>
    </lineage>
</organism>
<dbReference type="PIRSF" id="PIRSF002854">
    <property type="entry name" value="MetQ"/>
    <property type="match status" value="1"/>
</dbReference>
<protein>
    <recommendedName>
        <fullName evidence="6">Lipoprotein</fullName>
    </recommendedName>
</protein>
<keyword evidence="4" id="KW-0564">Palmitate</keyword>
<dbReference type="GO" id="GO:0016020">
    <property type="term" value="C:membrane"/>
    <property type="evidence" value="ECO:0007669"/>
    <property type="project" value="UniProtKB-SubCell"/>
</dbReference>
<dbReference type="Pfam" id="PF03180">
    <property type="entry name" value="Lipoprotein_9"/>
    <property type="match status" value="1"/>
</dbReference>
<evidence type="ECO:0000313" key="10">
    <source>
        <dbReference type="Proteomes" id="UP000275473"/>
    </source>
</evidence>
<evidence type="ECO:0000256" key="5">
    <source>
        <dbReference type="ARBA" id="ARBA00023288"/>
    </source>
</evidence>
<name>A0A3M8P6R7_9BACL</name>
<evidence type="ECO:0000256" key="7">
    <source>
        <dbReference type="PIRSR" id="PIRSR002854-1"/>
    </source>
</evidence>
<gene>
    <name evidence="9" type="ORF">EEX84_12300</name>
</gene>
<evidence type="ECO:0000256" key="2">
    <source>
        <dbReference type="ARBA" id="ARBA00022729"/>
    </source>
</evidence>
<comment type="caution">
    <text evidence="9">The sequence shown here is derived from an EMBL/GenBank/DDBJ whole genome shotgun (WGS) entry which is preliminary data.</text>
</comment>
<evidence type="ECO:0000256" key="3">
    <source>
        <dbReference type="ARBA" id="ARBA00023136"/>
    </source>
</evidence>
<keyword evidence="2 8" id="KW-0732">Signal</keyword>
<dbReference type="SUPFAM" id="SSF53850">
    <property type="entry name" value="Periplasmic binding protein-like II"/>
    <property type="match status" value="1"/>
</dbReference>
<evidence type="ECO:0000256" key="4">
    <source>
        <dbReference type="ARBA" id="ARBA00023139"/>
    </source>
</evidence>
<dbReference type="AlphaFoldDB" id="A0A3M8P6R7"/>
<accession>A0A3M8P6R7</accession>
<feature type="chain" id="PRO_5038882081" description="Lipoprotein" evidence="8">
    <location>
        <begin position="26"/>
        <end position="292"/>
    </location>
</feature>
<proteinExistence type="inferred from homology"/>
<feature type="signal peptide" evidence="8">
    <location>
        <begin position="1"/>
        <end position="25"/>
    </location>
</feature>
<evidence type="ECO:0000256" key="6">
    <source>
        <dbReference type="PIRNR" id="PIRNR002854"/>
    </source>
</evidence>
<reference evidence="9 10" key="1">
    <citation type="journal article" date="2018" name="Int. J. Syst. Evol. Microbiol.">
        <title>Planococcus salinus sp. nov., a moderately halophilic bacterium isolated from a saline-alkali soil.</title>
        <authorList>
            <person name="Gan L."/>
        </authorList>
    </citation>
    <scope>NUCLEOTIDE SEQUENCE [LARGE SCALE GENOMIC DNA]</scope>
    <source>
        <strain evidence="9 10">LCB217</strain>
    </source>
</reference>